<accession>A0ABP0J722</accession>
<name>A0ABP0J722_9DINO</name>
<feature type="non-terminal residue" evidence="2">
    <location>
        <position position="1"/>
    </location>
</feature>
<feature type="compositionally biased region" description="Polar residues" evidence="1">
    <location>
        <begin position="40"/>
        <end position="51"/>
    </location>
</feature>
<proteinExistence type="predicted"/>
<gene>
    <name evidence="2" type="ORF">CCMP2556_LOCUS9985</name>
</gene>
<protein>
    <submittedName>
        <fullName evidence="2">Uncharacterized protein</fullName>
    </submittedName>
</protein>
<evidence type="ECO:0000313" key="3">
    <source>
        <dbReference type="Proteomes" id="UP001642484"/>
    </source>
</evidence>
<feature type="region of interest" description="Disordered" evidence="1">
    <location>
        <begin position="32"/>
        <end position="51"/>
    </location>
</feature>
<feature type="non-terminal residue" evidence="2">
    <location>
        <position position="51"/>
    </location>
</feature>
<keyword evidence="3" id="KW-1185">Reference proteome</keyword>
<evidence type="ECO:0000313" key="2">
    <source>
        <dbReference type="EMBL" id="CAK9010184.1"/>
    </source>
</evidence>
<dbReference type="EMBL" id="CAXAMN010004598">
    <property type="protein sequence ID" value="CAK9010184.1"/>
    <property type="molecule type" value="Genomic_DNA"/>
</dbReference>
<dbReference type="Proteomes" id="UP001642484">
    <property type="component" value="Unassembled WGS sequence"/>
</dbReference>
<comment type="caution">
    <text evidence="2">The sequence shown here is derived from an EMBL/GenBank/DDBJ whole genome shotgun (WGS) entry which is preliminary data.</text>
</comment>
<evidence type="ECO:0000256" key="1">
    <source>
        <dbReference type="SAM" id="MobiDB-lite"/>
    </source>
</evidence>
<reference evidence="2 3" key="1">
    <citation type="submission" date="2024-02" db="EMBL/GenBank/DDBJ databases">
        <authorList>
            <person name="Chen Y."/>
            <person name="Shah S."/>
            <person name="Dougan E. K."/>
            <person name="Thang M."/>
            <person name="Chan C."/>
        </authorList>
    </citation>
    <scope>NUCLEOTIDE SEQUENCE [LARGE SCALE GENOMIC DNA]</scope>
</reference>
<organism evidence="2 3">
    <name type="scientific">Durusdinium trenchii</name>
    <dbReference type="NCBI Taxonomy" id="1381693"/>
    <lineage>
        <taxon>Eukaryota</taxon>
        <taxon>Sar</taxon>
        <taxon>Alveolata</taxon>
        <taxon>Dinophyceae</taxon>
        <taxon>Suessiales</taxon>
        <taxon>Symbiodiniaceae</taxon>
        <taxon>Durusdinium</taxon>
    </lineage>
</organism>
<sequence>WMGLFGHRSMKRTMLFGNAPWLHMFSLQSKIRQSDRDQQKWSSEGNTKVKQ</sequence>